<comment type="caution">
    <text evidence="7">The sequence shown here is derived from an EMBL/GenBank/DDBJ whole genome shotgun (WGS) entry which is preliminary data.</text>
</comment>
<gene>
    <name evidence="7" type="ORF">SDC9_212552</name>
</gene>
<dbReference type="GO" id="GO:0016020">
    <property type="term" value="C:membrane"/>
    <property type="evidence" value="ECO:0007669"/>
    <property type="project" value="UniProtKB-SubCell"/>
</dbReference>
<comment type="subcellular location">
    <subcellularLocation>
        <location evidence="1">Membrane</location>
        <topology evidence="1">Multi-pass membrane protein</topology>
    </subcellularLocation>
</comment>
<dbReference type="EMBL" id="VSSQ01146133">
    <property type="protein sequence ID" value="MPN64775.1"/>
    <property type="molecule type" value="Genomic_DNA"/>
</dbReference>
<evidence type="ECO:0000256" key="4">
    <source>
        <dbReference type="ARBA" id="ARBA00022989"/>
    </source>
</evidence>
<dbReference type="InterPro" id="IPR037272">
    <property type="entry name" value="SNS_sf"/>
</dbReference>
<evidence type="ECO:0000256" key="3">
    <source>
        <dbReference type="ARBA" id="ARBA00022692"/>
    </source>
</evidence>
<evidence type="ECO:0000256" key="2">
    <source>
        <dbReference type="ARBA" id="ARBA00022448"/>
    </source>
</evidence>
<keyword evidence="2" id="KW-0813">Transport</keyword>
<dbReference type="AlphaFoldDB" id="A0A645JM99"/>
<keyword evidence="3 6" id="KW-0812">Transmembrane</keyword>
<sequence length="143" mass="15786">MFFAALSTVVAVFENIISFAIDKTGCSRKKSTLINLAAMIVLSLPCALGFNVLSHINPLGPGTLILDLEDFIVSNNLLPLGSLVYLMFCVSKKGWGWENFLQEADSGRGLSFPQAIKPYLTYLLPIIMLVVFAAGYFYMFFTK</sequence>
<accession>A0A645JM99</accession>
<keyword evidence="4 6" id="KW-1133">Transmembrane helix</keyword>
<proteinExistence type="predicted"/>
<protein>
    <submittedName>
        <fullName evidence="7">Uncharacterized protein</fullName>
    </submittedName>
</protein>
<evidence type="ECO:0000313" key="7">
    <source>
        <dbReference type="EMBL" id="MPN64775.1"/>
    </source>
</evidence>
<evidence type="ECO:0000256" key="1">
    <source>
        <dbReference type="ARBA" id="ARBA00004141"/>
    </source>
</evidence>
<feature type="transmembrane region" description="Helical" evidence="6">
    <location>
        <begin position="119"/>
        <end position="141"/>
    </location>
</feature>
<keyword evidence="5 6" id="KW-0472">Membrane</keyword>
<dbReference type="SUPFAM" id="SSF161070">
    <property type="entry name" value="SNF-like"/>
    <property type="match status" value="1"/>
</dbReference>
<feature type="transmembrane region" description="Helical" evidence="6">
    <location>
        <begin position="36"/>
        <end position="56"/>
    </location>
</feature>
<dbReference type="InterPro" id="IPR000175">
    <property type="entry name" value="Na/ntran_symport"/>
</dbReference>
<name>A0A645JM99_9ZZZZ</name>
<feature type="transmembrane region" description="Helical" evidence="6">
    <location>
        <begin position="68"/>
        <end position="88"/>
    </location>
</feature>
<evidence type="ECO:0000256" key="6">
    <source>
        <dbReference type="SAM" id="Phobius"/>
    </source>
</evidence>
<dbReference type="PANTHER" id="PTHR42948:SF1">
    <property type="entry name" value="TRANSPORTER"/>
    <property type="match status" value="1"/>
</dbReference>
<organism evidence="7">
    <name type="scientific">bioreactor metagenome</name>
    <dbReference type="NCBI Taxonomy" id="1076179"/>
    <lineage>
        <taxon>unclassified sequences</taxon>
        <taxon>metagenomes</taxon>
        <taxon>ecological metagenomes</taxon>
    </lineage>
</organism>
<evidence type="ECO:0000256" key="5">
    <source>
        <dbReference type="ARBA" id="ARBA00023136"/>
    </source>
</evidence>
<reference evidence="7" key="1">
    <citation type="submission" date="2019-08" db="EMBL/GenBank/DDBJ databases">
        <authorList>
            <person name="Kucharzyk K."/>
            <person name="Murdoch R.W."/>
            <person name="Higgins S."/>
            <person name="Loffler F."/>
        </authorList>
    </citation>
    <scope>NUCLEOTIDE SEQUENCE</scope>
</reference>
<dbReference type="PANTHER" id="PTHR42948">
    <property type="entry name" value="TRANSPORTER"/>
    <property type="match status" value="1"/>
</dbReference>